<sequence length="166" mass="18474">MGGRRDLKGERTSGGLKGGGAARDKGVRGSARLGNSQRCGISELAAVQHATRELVMAWLAKVPWFAVPQVPPHVRLLHQIHSCATLPVARPPQDERHYDHAVTLHRRRPGQPHRRLPVGHVQRATLYPCVGGVPQAASVVLLAMAAAYREQWWRRRTHARQLQLRL</sequence>
<feature type="region of interest" description="Disordered" evidence="1">
    <location>
        <begin position="1"/>
        <end position="33"/>
    </location>
</feature>
<reference evidence="2" key="1">
    <citation type="submission" date="2014-09" db="EMBL/GenBank/DDBJ databases">
        <authorList>
            <person name="Magalhaes I.L.F."/>
            <person name="Oliveira U."/>
            <person name="Santos F.R."/>
            <person name="Vidigal T.H.D.A."/>
            <person name="Brescovit A.D."/>
            <person name="Santos A.J."/>
        </authorList>
    </citation>
    <scope>NUCLEOTIDE SEQUENCE</scope>
    <source>
        <tissue evidence="2">Shoot tissue taken approximately 20 cm above the soil surface</tissue>
    </source>
</reference>
<protein>
    <submittedName>
        <fullName evidence="2">Uncharacterized protein</fullName>
    </submittedName>
</protein>
<feature type="compositionally biased region" description="Basic and acidic residues" evidence="1">
    <location>
        <begin position="1"/>
        <end position="11"/>
    </location>
</feature>
<reference evidence="2" key="2">
    <citation type="journal article" date="2015" name="Data Brief">
        <title>Shoot transcriptome of the giant reed, Arundo donax.</title>
        <authorList>
            <person name="Barrero R.A."/>
            <person name="Guerrero F.D."/>
            <person name="Moolhuijzen P."/>
            <person name="Goolsby J.A."/>
            <person name="Tidwell J."/>
            <person name="Bellgard S.E."/>
            <person name="Bellgard M.I."/>
        </authorList>
    </citation>
    <scope>NUCLEOTIDE SEQUENCE</scope>
    <source>
        <tissue evidence="2">Shoot tissue taken approximately 20 cm above the soil surface</tissue>
    </source>
</reference>
<name>A0A0A9DHU7_ARUDO</name>
<accession>A0A0A9DHU7</accession>
<organism evidence="2">
    <name type="scientific">Arundo donax</name>
    <name type="common">Giant reed</name>
    <name type="synonym">Donax arundinaceus</name>
    <dbReference type="NCBI Taxonomy" id="35708"/>
    <lineage>
        <taxon>Eukaryota</taxon>
        <taxon>Viridiplantae</taxon>
        <taxon>Streptophyta</taxon>
        <taxon>Embryophyta</taxon>
        <taxon>Tracheophyta</taxon>
        <taxon>Spermatophyta</taxon>
        <taxon>Magnoliopsida</taxon>
        <taxon>Liliopsida</taxon>
        <taxon>Poales</taxon>
        <taxon>Poaceae</taxon>
        <taxon>PACMAD clade</taxon>
        <taxon>Arundinoideae</taxon>
        <taxon>Arundineae</taxon>
        <taxon>Arundo</taxon>
    </lineage>
</organism>
<evidence type="ECO:0000256" key="1">
    <source>
        <dbReference type="SAM" id="MobiDB-lite"/>
    </source>
</evidence>
<dbReference type="EMBL" id="GBRH01212685">
    <property type="protein sequence ID" value="JAD85210.1"/>
    <property type="molecule type" value="Transcribed_RNA"/>
</dbReference>
<evidence type="ECO:0000313" key="2">
    <source>
        <dbReference type="EMBL" id="JAD85210.1"/>
    </source>
</evidence>
<dbReference type="AlphaFoldDB" id="A0A0A9DHU7"/>
<proteinExistence type="predicted"/>